<feature type="compositionally biased region" description="Polar residues" evidence="2">
    <location>
        <begin position="457"/>
        <end position="470"/>
    </location>
</feature>
<name>A0A7R8WJ53_9CRUS</name>
<gene>
    <name evidence="3" type="ORF">CTOB1V02_LOCUS9328</name>
</gene>
<dbReference type="InterPro" id="IPR013087">
    <property type="entry name" value="Znf_C2H2_type"/>
</dbReference>
<proteinExistence type="predicted"/>
<dbReference type="PANTHER" id="PTHR46609">
    <property type="entry name" value="EXONUCLEASE, PHAGE-TYPE/RECB, C-TERMINAL DOMAIN-CONTAINING PROTEIN"/>
    <property type="match status" value="1"/>
</dbReference>
<dbReference type="AlphaFoldDB" id="A0A7R8WJ53"/>
<dbReference type="EMBL" id="OB663561">
    <property type="protein sequence ID" value="CAD7231481.1"/>
    <property type="molecule type" value="Genomic_DNA"/>
</dbReference>
<dbReference type="InterPro" id="IPR011335">
    <property type="entry name" value="Restrct_endonuc-II-like"/>
</dbReference>
<dbReference type="PROSITE" id="PS00028">
    <property type="entry name" value="ZINC_FINGER_C2H2_1"/>
    <property type="match status" value="1"/>
</dbReference>
<dbReference type="PROSITE" id="PS50157">
    <property type="entry name" value="ZINC_FINGER_C2H2_2"/>
    <property type="match status" value="1"/>
</dbReference>
<sequence>MQDPTRRGFRCPYCRFFVAIPSELINHQKVKHPAEKLAVGYWCDADSKWRVQKFPMLASDPTKEVMDISGLPPTLKLQFRRIAAVVDEDAGPSTYSEEPSQEDVAFVPEEPDPSSPTGSNKEAFQEMHTGNEPITEKILRAMDKLPILQRNKLLKFFDLLAGDKYPHDNISFLLWLDTVEFFAQDSTCGMRYDFPETRKFWSIGKSILKGKFLRFMSGPKSKGHVSRCEEDLGSYDPGKAEILFAVPKTIDAPSLSPILPGICTNVMTDVAAYNPFASYKIAFDEKKIRSGNDEMGDEDMWGHEVPSVQKRKRTFEAKKSLISDIKSDVITLNDGDLLDADDDTNVALRKLLRELANTTREIREAKTKCERQLSTRIKSAGPNWKQHRLAKSIMNLKLKLQDLNADIQKGITVSDRVMAAIAYVNKSRFPYYVSGGMICVESLDNFRNLEKAKSQDPENQNSTRYVQQRTPPWHQARKSSKVTGSSLYAALGLEKLKKMQQHFNVHVLGSSPQPFPAGVQQRLDYGVSHEMDAVATLVGKILPALYPNSIFSEEGFILLPSEDGQDGNFFLSSPDGSIHSEGRPLFAVEIKTKFPTDLVASVYYDMQERYVLQVLAEMAVLTVKNALFLVWSENSTVLLEATFDESLWKEAWDRMNALYARNPEKPKLHLDTWNESKNTSPAEMIAEILGNETVLIRKDMFPVSISKKSSTVTWNSDSYICADGDIEAMIKAINFEGTKEDFKASCMSPDECGKRFTTAQIKECLRLIEGHVKAKNAFFRLSAKKDLLVQQLRRALGHAVDSSLLVRSEEASGEVRDFSLLEGQPLAELTEADLRKLPKQVLRALFCEVRWEDIEKDWRERQPFQFVLEDLPEVENTMLKNLDFEEAKFCRLVREWYLAEDEPGIRMFQRTKQRLAMRDWLLSCRKDNFASFPPRNAQWATTGLSKVLWEGMLTNMERSLQVLPFVAGNSINSRAMGTLETENFFSSIQDLDPLGTGVLTPKDIPTVMRTVQELDKFRLDPNKPFPIRTRSKEVYHHQELSEEEGQDRRRFLATKPEEGVVIIKLRDHYIFDHPNRAKRKPQRKSANISDIQAPSRGSLAGNHRSLQQQCGRMALCGVSGRAGNQTNRPRPSSAESAGEVHCSFHPIRQIYHAPELEDFAFNFCIHHMTKITQTEAFSGMEKDIIVAFVVKVMKRKELGADRYLENIPRKGTKTGALLLIVQMV</sequence>
<feature type="region of interest" description="Disordered" evidence="2">
    <location>
        <begin position="451"/>
        <end position="478"/>
    </location>
</feature>
<feature type="region of interest" description="Disordered" evidence="2">
    <location>
        <begin position="90"/>
        <end position="123"/>
    </location>
</feature>
<evidence type="ECO:0000256" key="2">
    <source>
        <dbReference type="SAM" id="MobiDB-lite"/>
    </source>
</evidence>
<dbReference type="InterPro" id="IPR051703">
    <property type="entry name" value="NF-kappa-B_Signaling_Reg"/>
</dbReference>
<keyword evidence="1" id="KW-0175">Coiled coil</keyword>
<evidence type="ECO:0000256" key="1">
    <source>
        <dbReference type="SAM" id="Coils"/>
    </source>
</evidence>
<feature type="coiled-coil region" evidence="1">
    <location>
        <begin position="348"/>
        <end position="375"/>
    </location>
</feature>
<protein>
    <submittedName>
        <fullName evidence="3">Uncharacterized protein</fullName>
    </submittedName>
</protein>
<dbReference type="InterPro" id="IPR011604">
    <property type="entry name" value="PDDEXK-like_dom_sf"/>
</dbReference>
<dbReference type="GO" id="GO:0006281">
    <property type="term" value="P:DNA repair"/>
    <property type="evidence" value="ECO:0007669"/>
    <property type="project" value="UniProtKB-ARBA"/>
</dbReference>
<accession>A0A7R8WJ53</accession>
<reference evidence="3" key="1">
    <citation type="submission" date="2020-11" db="EMBL/GenBank/DDBJ databases">
        <authorList>
            <person name="Tran Van P."/>
        </authorList>
    </citation>
    <scope>NUCLEOTIDE SEQUENCE</scope>
</reference>
<dbReference type="OrthoDB" id="6117194at2759"/>
<evidence type="ECO:0000313" key="3">
    <source>
        <dbReference type="EMBL" id="CAD7231481.1"/>
    </source>
</evidence>
<dbReference type="SUPFAM" id="SSF52980">
    <property type="entry name" value="Restriction endonuclease-like"/>
    <property type="match status" value="1"/>
</dbReference>
<dbReference type="PANTHER" id="PTHR46609:SF8">
    <property type="entry name" value="YQAJ VIRAL RECOMBINASE DOMAIN-CONTAINING PROTEIN"/>
    <property type="match status" value="1"/>
</dbReference>
<organism evidence="3">
    <name type="scientific">Cyprideis torosa</name>
    <dbReference type="NCBI Taxonomy" id="163714"/>
    <lineage>
        <taxon>Eukaryota</taxon>
        <taxon>Metazoa</taxon>
        <taxon>Ecdysozoa</taxon>
        <taxon>Arthropoda</taxon>
        <taxon>Crustacea</taxon>
        <taxon>Oligostraca</taxon>
        <taxon>Ostracoda</taxon>
        <taxon>Podocopa</taxon>
        <taxon>Podocopida</taxon>
        <taxon>Cytherocopina</taxon>
        <taxon>Cytheroidea</taxon>
        <taxon>Cytherideidae</taxon>
        <taxon>Cyprideis</taxon>
    </lineage>
</organism>
<dbReference type="Gene3D" id="3.90.320.10">
    <property type="match status" value="1"/>
</dbReference>